<gene>
    <name evidence="1" type="ORF">QFC19_004679</name>
</gene>
<name>A0ACC2VVW9_9TREE</name>
<dbReference type="EMBL" id="JASBWR010000050">
    <property type="protein sequence ID" value="KAJ9102761.1"/>
    <property type="molecule type" value="Genomic_DNA"/>
</dbReference>
<reference evidence="1" key="1">
    <citation type="submission" date="2023-04" db="EMBL/GenBank/DDBJ databases">
        <title>Draft Genome sequencing of Naganishia species isolated from polar environments using Oxford Nanopore Technology.</title>
        <authorList>
            <person name="Leo P."/>
            <person name="Venkateswaran K."/>
        </authorList>
    </citation>
    <scope>NUCLEOTIDE SEQUENCE</scope>
    <source>
        <strain evidence="1">MNA-CCFEE 5261</strain>
    </source>
</reference>
<sequence length="592" mass="68038">MVAELVQWAKTQGLELNEGIEFRGIGENNTGAFYTTNNGEKPYIRLPVELAITVDSALRSFGQDLAALRDQCDSSNTVLKLCLARERSRLKNSTINKYLECLPTLQQMNTPYCWDAETKRYLQGTNLGSSLKENIGVLVEEWWKIINLLPDLVQKPEQHFVNMKYYYESKFYTDDDAYAYFVTNEDPANWTSFPNFLWASIILKSRSFPAYLIADAVDWDVKRHDTMLLPVIDLLNHLPSAHVEWGLERKESKSYFVFKSDDVKSGSQLFNNYGMKGNEELLLAYGFCLEDNSSDVSALKIKVPPQLLPQLQQFGVRLPRLEDHTNSIVEKPDTDPNDNENHEGLYFLKKNVVPPDLILLFQVLVKNEMETEVTLRMKLAGLNQLRKALEAKADIHAALKVPDVDNDNYRNMKIYVESQKVILASCVKQIKHIEKDMLADPNIKPRLISLKTVYKNDLRFQQSLLVTLGVTSYDTLIENQLQDQCWLLWLMRCYNRPQYIKLKDDEEENYLPEWVHDAFVKLKEKTTVSAMAVVQHKELYQELVVPLSQMVPEIYGVGSWKVEDMVVSGLLLDAISFHRGKNQECILVGPST</sequence>
<accession>A0ACC2VVW9</accession>
<proteinExistence type="predicted"/>
<evidence type="ECO:0000313" key="1">
    <source>
        <dbReference type="EMBL" id="KAJ9102761.1"/>
    </source>
</evidence>
<protein>
    <submittedName>
        <fullName evidence="1">Uncharacterized protein</fullName>
    </submittedName>
</protein>
<dbReference type="Proteomes" id="UP001241377">
    <property type="component" value="Unassembled WGS sequence"/>
</dbReference>
<comment type="caution">
    <text evidence="1">The sequence shown here is derived from an EMBL/GenBank/DDBJ whole genome shotgun (WGS) entry which is preliminary data.</text>
</comment>
<evidence type="ECO:0000313" key="2">
    <source>
        <dbReference type="Proteomes" id="UP001241377"/>
    </source>
</evidence>
<keyword evidence="2" id="KW-1185">Reference proteome</keyword>
<organism evidence="1 2">
    <name type="scientific">Naganishia cerealis</name>
    <dbReference type="NCBI Taxonomy" id="610337"/>
    <lineage>
        <taxon>Eukaryota</taxon>
        <taxon>Fungi</taxon>
        <taxon>Dikarya</taxon>
        <taxon>Basidiomycota</taxon>
        <taxon>Agaricomycotina</taxon>
        <taxon>Tremellomycetes</taxon>
        <taxon>Filobasidiales</taxon>
        <taxon>Filobasidiaceae</taxon>
        <taxon>Naganishia</taxon>
    </lineage>
</organism>